<dbReference type="PANTHER" id="PTHR30204">
    <property type="entry name" value="REDOX-CYCLING DRUG-SENSING TRANSCRIPTIONAL ACTIVATOR SOXR"/>
    <property type="match status" value="1"/>
</dbReference>
<evidence type="ECO:0000256" key="1">
    <source>
        <dbReference type="ARBA" id="ARBA00023125"/>
    </source>
</evidence>
<dbReference type="EMBL" id="LZME01000135">
    <property type="protein sequence ID" value="OBK81840.1"/>
    <property type="molecule type" value="Genomic_DNA"/>
</dbReference>
<gene>
    <name evidence="3" type="ORF">A5649_10260</name>
</gene>
<evidence type="ECO:0000259" key="2">
    <source>
        <dbReference type="PROSITE" id="PS50937"/>
    </source>
</evidence>
<dbReference type="Pfam" id="PF13411">
    <property type="entry name" value="MerR_1"/>
    <property type="match status" value="1"/>
</dbReference>
<evidence type="ECO:0000313" key="3">
    <source>
        <dbReference type="EMBL" id="OBK81840.1"/>
    </source>
</evidence>
<dbReference type="SMART" id="SM00422">
    <property type="entry name" value="HTH_MERR"/>
    <property type="match status" value="1"/>
</dbReference>
<dbReference type="GO" id="GO:0003700">
    <property type="term" value="F:DNA-binding transcription factor activity"/>
    <property type="evidence" value="ECO:0007669"/>
    <property type="project" value="InterPro"/>
</dbReference>
<sequence length="289" mass="31433">MPVLSREFDATEDAELAEYRLDELAQLTGVSSRNIRAYQGRGLLPPPHREGRVAVYDENHLFQLRMIAELLEKGYALTHIQTFLEGLANRHDLVDILGLQELVDSTGLQQAVTAPWYSGPATAKAVPETPQPLLVDPASQLARELVAYGIAREADGGLIIVDPEIAAIVAAAKDQHFYLRVLVAVRKTTVDTVEQLAKEIVDELSGKLIEHYGEGWIAPADQHSEVAASIADVRELGALAVNKALADALTDHSVHAVTQYLEKMMATSHGLTGEELISAIRPTDEEPAP</sequence>
<dbReference type="AlphaFoldDB" id="A0AA91ERN8"/>
<dbReference type="InterPro" id="IPR047057">
    <property type="entry name" value="MerR_fam"/>
</dbReference>
<evidence type="ECO:0000313" key="4">
    <source>
        <dbReference type="Proteomes" id="UP000093712"/>
    </source>
</evidence>
<feature type="domain" description="HTH merR-type" evidence="2">
    <location>
        <begin position="18"/>
        <end position="86"/>
    </location>
</feature>
<organism evidence="3 4">
    <name type="scientific">Mycolicibacter heraklionensis</name>
    <dbReference type="NCBI Taxonomy" id="512402"/>
    <lineage>
        <taxon>Bacteria</taxon>
        <taxon>Bacillati</taxon>
        <taxon>Actinomycetota</taxon>
        <taxon>Actinomycetes</taxon>
        <taxon>Mycobacteriales</taxon>
        <taxon>Mycobacteriaceae</taxon>
        <taxon>Mycolicibacter</taxon>
    </lineage>
</organism>
<dbReference type="Proteomes" id="UP000093712">
    <property type="component" value="Unassembled WGS sequence"/>
</dbReference>
<dbReference type="InterPro" id="IPR000551">
    <property type="entry name" value="MerR-type_HTH_dom"/>
</dbReference>
<dbReference type="PROSITE" id="PS50937">
    <property type="entry name" value="HTH_MERR_2"/>
    <property type="match status" value="1"/>
</dbReference>
<proteinExistence type="predicted"/>
<accession>A0AA91ERN8</accession>
<dbReference type="SUPFAM" id="SSF46955">
    <property type="entry name" value="Putative DNA-binding domain"/>
    <property type="match status" value="1"/>
</dbReference>
<protein>
    <recommendedName>
        <fullName evidence="2">HTH merR-type domain-containing protein</fullName>
    </recommendedName>
</protein>
<dbReference type="PANTHER" id="PTHR30204:SF93">
    <property type="entry name" value="HTH MERR-TYPE DOMAIN-CONTAINING PROTEIN"/>
    <property type="match status" value="1"/>
</dbReference>
<keyword evidence="1" id="KW-0238">DNA-binding</keyword>
<dbReference type="Gene3D" id="1.10.1660.10">
    <property type="match status" value="1"/>
</dbReference>
<comment type="caution">
    <text evidence="3">The sequence shown here is derived from an EMBL/GenBank/DDBJ whole genome shotgun (WGS) entry which is preliminary data.</text>
</comment>
<reference evidence="3 4" key="1">
    <citation type="submission" date="2016-06" db="EMBL/GenBank/DDBJ databases">
        <authorList>
            <person name="Sutton G."/>
            <person name="Brinkac L."/>
            <person name="Sanka R."/>
            <person name="Adams M."/>
            <person name="Lau E."/>
            <person name="Garcia-Basteiro A."/>
            <person name="Lopez-Varela E."/>
            <person name="Palencia S."/>
        </authorList>
    </citation>
    <scope>NUCLEOTIDE SEQUENCE [LARGE SCALE GENOMIC DNA]</scope>
    <source>
        <strain evidence="3 4">1211594.5</strain>
    </source>
</reference>
<name>A0AA91ERN8_9MYCO</name>
<dbReference type="InterPro" id="IPR009061">
    <property type="entry name" value="DNA-bd_dom_put_sf"/>
</dbReference>
<dbReference type="GO" id="GO:0003677">
    <property type="term" value="F:DNA binding"/>
    <property type="evidence" value="ECO:0007669"/>
    <property type="project" value="UniProtKB-KW"/>
</dbReference>